<organism evidence="1 2">
    <name type="scientific">Pseudodesulfovibrio aespoeensis (strain ATCC 700646 / DSM 10631 / Aspo-2)</name>
    <name type="common">Desulfovibrio aespoeensis</name>
    <dbReference type="NCBI Taxonomy" id="643562"/>
    <lineage>
        <taxon>Bacteria</taxon>
        <taxon>Pseudomonadati</taxon>
        <taxon>Thermodesulfobacteriota</taxon>
        <taxon>Desulfovibrionia</taxon>
        <taxon>Desulfovibrionales</taxon>
        <taxon>Desulfovibrionaceae</taxon>
    </lineage>
</organism>
<keyword evidence="2" id="KW-1185">Reference proteome</keyword>
<dbReference type="EMBL" id="CP002431">
    <property type="protein sequence ID" value="ADU61125.1"/>
    <property type="molecule type" value="Genomic_DNA"/>
</dbReference>
<accession>E6VUI0</accession>
<dbReference type="Proteomes" id="UP000002191">
    <property type="component" value="Chromosome"/>
</dbReference>
<dbReference type="RefSeq" id="WP_013513062.1">
    <property type="nucleotide sequence ID" value="NC_014844.1"/>
</dbReference>
<dbReference type="STRING" id="643562.Daes_0097"/>
<evidence type="ECO:0000313" key="1">
    <source>
        <dbReference type="EMBL" id="ADU61125.1"/>
    </source>
</evidence>
<dbReference type="AlphaFoldDB" id="E6VUI0"/>
<proteinExistence type="predicted"/>
<sequence length="706" mass="78716">MQHTTALKRAKRQEGTLYSLERSSLSVPHPLSIHVGFAITQAAFFTPMPDPRKDDDPLFSCPFPQHWKFQALPVVNCGLIGFSKSFYQGYCAFAEKATDPLHPHLTYAIGSLRYDAPTNNTARRLLQPDDFHNTPRGEPWAIPLYESASKAFLSFRRNARGRGEIFLRIQPPPMPGILCLYRASLAAPGACDEFFYNIPAHMDPDCPVGLAPDCDNAYLGAILLQKTCTGAASWVHQVSFECHDISEGCDTKTIFGRVENDSCHGRQAQPPVFVHSGHTPREHSSKELYALLCKQFEKNKNSTQNPPLCDFVREVDSAVFLVEHSPDTVTDTTVEVLQERLELAEERLRPRLMEGQILLREKLVEAVGPRQTPLDSVLATFVNETRQAWNLLQDIRFRRIPAIRTSGRPRLVISRSTVFGFGPLQGTGDIASLQDGGHCISEPETNTLFILKDWLVQRKISSSCQSIGRMRSDDDGIRLLDPAAKSLFRLSTAGDLVEKTDLDLSAIANGDTLEPSDFLLLGDHILLACQTRENDATVVIQIPPEGLPYTLFHLDHGIFPFEGWALWRNQLIFPSSKTAILNKYSLADGSWGQVQLPICNSNIRGFSICGDLLFLNYPPNLFVYDLAADHMGHSLHIPDVVGKLPIHARTFQVLRDGDSYRLFISTDKGRLATHTLTLDTEHDSQILPLSHEAAQPHNIIPGELSC</sequence>
<name>E6VUI0_PSEA9</name>
<evidence type="ECO:0000313" key="2">
    <source>
        <dbReference type="Proteomes" id="UP000002191"/>
    </source>
</evidence>
<gene>
    <name evidence="1" type="ordered locus">Daes_0097</name>
</gene>
<reference evidence="2" key="1">
    <citation type="submission" date="2010-12" db="EMBL/GenBank/DDBJ databases">
        <title>Complete sequence of Desulfovibrio aespoeensis Aspo-2.</title>
        <authorList>
            <consortium name="US DOE Joint Genome Institute"/>
            <person name="Lucas S."/>
            <person name="Copeland A."/>
            <person name="Lapidus A."/>
            <person name="Cheng J.-F."/>
            <person name="Goodwin L."/>
            <person name="Pitluck S."/>
            <person name="Chertkov O."/>
            <person name="Misra M."/>
            <person name="Detter J.C."/>
            <person name="Han C."/>
            <person name="Tapia R."/>
            <person name="Land M."/>
            <person name="Hauser L."/>
            <person name="Kyrpides N."/>
            <person name="Ivanova N."/>
            <person name="Ovchinnikova G."/>
            <person name="Pedersen K."/>
            <person name="Jagevall S."/>
            <person name="Hazen T."/>
            <person name="Woyke T."/>
        </authorList>
    </citation>
    <scope>NUCLEOTIDE SEQUENCE [LARGE SCALE GENOMIC DNA]</scope>
    <source>
        <strain evidence="2">ATCC 700646 / DSM 10631 / Aspo-2</strain>
    </source>
</reference>
<dbReference type="HOGENOM" id="CLU_390683_0_0_7"/>
<protein>
    <submittedName>
        <fullName evidence="1">Uncharacterized protein</fullName>
    </submittedName>
</protein>
<reference evidence="1 2" key="2">
    <citation type="journal article" date="2014" name="Genome Announc.">
        <title>Complete Genome Sequence of the Subsurface, Mesophilic Sulfate-Reducing Bacterium Desulfovibrio aespoeensis Aspo-2.</title>
        <authorList>
            <person name="Pedersen K."/>
            <person name="Bengtsson A."/>
            <person name="Edlund J."/>
            <person name="Rabe L."/>
            <person name="Hazen T."/>
            <person name="Chakraborty R."/>
            <person name="Goodwin L."/>
            <person name="Shapiro N."/>
        </authorList>
    </citation>
    <scope>NUCLEOTIDE SEQUENCE [LARGE SCALE GENOMIC DNA]</scope>
    <source>
        <strain evidence="2">ATCC 700646 / DSM 10631 / Aspo-2</strain>
    </source>
</reference>
<dbReference type="KEGG" id="das:Daes_0097"/>